<dbReference type="Gene3D" id="2.60.40.10">
    <property type="entry name" value="Immunoglobulins"/>
    <property type="match status" value="1"/>
</dbReference>
<dbReference type="GO" id="GO:0009252">
    <property type="term" value="P:peptidoglycan biosynthetic process"/>
    <property type="evidence" value="ECO:0007669"/>
    <property type="project" value="UniProtKB-KW"/>
</dbReference>
<dbReference type="GO" id="GO:0009002">
    <property type="term" value="F:serine-type D-Ala-D-Ala carboxypeptidase activity"/>
    <property type="evidence" value="ECO:0007669"/>
    <property type="project" value="UniProtKB-EC"/>
</dbReference>
<keyword evidence="9" id="KW-0378">Hydrolase</keyword>
<comment type="similarity">
    <text evidence="2">In the C-terminal section; belongs to the transpeptidase family.</text>
</comment>
<evidence type="ECO:0000313" key="20">
    <source>
        <dbReference type="Proteomes" id="UP000034669"/>
    </source>
</evidence>
<evidence type="ECO:0000256" key="13">
    <source>
        <dbReference type="ARBA" id="ARBA00023268"/>
    </source>
</evidence>
<dbReference type="Gene3D" id="1.10.3810.10">
    <property type="entry name" value="Biosynthetic peptidoglycan transglycosylase-like"/>
    <property type="match status" value="1"/>
</dbReference>
<evidence type="ECO:0000256" key="14">
    <source>
        <dbReference type="ARBA" id="ARBA00023316"/>
    </source>
</evidence>
<accession>A0A0G1FUA2</accession>
<reference evidence="19 20" key="1">
    <citation type="journal article" date="2015" name="Nature">
        <title>rRNA introns, odd ribosomes, and small enigmatic genomes across a large radiation of phyla.</title>
        <authorList>
            <person name="Brown C.T."/>
            <person name="Hug L.A."/>
            <person name="Thomas B.C."/>
            <person name="Sharon I."/>
            <person name="Castelle C.J."/>
            <person name="Singh A."/>
            <person name="Wilkins M.J."/>
            <person name="Williams K.H."/>
            <person name="Banfield J.F."/>
        </authorList>
    </citation>
    <scope>NUCLEOTIDE SEQUENCE [LARGE SCALE GENOMIC DNA]</scope>
</reference>
<keyword evidence="10" id="KW-0133">Cell shape</keyword>
<sequence length="820" mass="90106">MGVTFLFAYYSKDLPSPDAVVRREGFSTKIFDRNGKLLYDVFKQARRTPVKLEDVPLSLRQATIAIEDKNFYKHQGFDPAGYLRIVYNLVFRRRLTGGSTLTQQLVKNALLTPQRTVVRKIKEFILSVEIEKKFSKVQILQMYLNEAPYGGTAVGIVEAADTYFGKKVSELNLVESAVLAGLPQEPSRLTPFGLYPTAYQARTKDVLRRMREDGYITADQEKMAAGQVAQVNFASHSGELKAPHFVFYVKDILNKRYGESVVESRGLSVVTTLDLDLQEKAQAAVSEEIAKVINLKITNGAALVMNPKTGEILSMVGSRRWDDPNYDGKVNVVLSLRQPGSTIKPVTYVTGFKNGYTPSSMLMDVATTFPGGVNLPDYKPVNYDGKFHGPLSIRTALGSSINVPAVKMLALVGIKDMLSTAYDMGILSLEPTDENLQRLGLSVTLGGGEVRLLDLVSAYSSFANGGFRKDPVAILKVTDRDGRILEEFYPSEGNRVLSPGQAFLINNILSDNDARSITFSPNSLLNIPGKTVAVKTGTTNDKRDNWTIGWTPSRIVGVWVGNNNNSEMTQVASGVTGAAPIWRRILLGSLDGIKDEKFPVPPEVTTAEVDKVSGFRAHDGFPSRLEYFIQGTEPPTEDPIHKMLKVCRSSGKLATPADIAHGVFDAKEFYIFKEKDPTAVNNGTNRWQEGIDSWLSTQSDSKYHPPTEYCDTANDVVVNIESPSDQQQINSNSFDIKANSQSIGNINRMEIFIDDQSKATSDHETIAANVNVPDGPHKITVKASDDRGRSAEVSIKVGINVAWDWSAATPTPVLLPTATP</sequence>
<keyword evidence="12" id="KW-0472">Membrane</keyword>
<dbReference type="InterPro" id="IPR013783">
    <property type="entry name" value="Ig-like_fold"/>
</dbReference>
<protein>
    <submittedName>
        <fullName evidence="19">Uncharacterized protein</fullName>
    </submittedName>
</protein>
<evidence type="ECO:0000256" key="9">
    <source>
        <dbReference type="ARBA" id="ARBA00022801"/>
    </source>
</evidence>
<proteinExistence type="inferred from homology"/>
<dbReference type="GO" id="GO:0008360">
    <property type="term" value="P:regulation of cell shape"/>
    <property type="evidence" value="ECO:0007669"/>
    <property type="project" value="UniProtKB-KW"/>
</dbReference>
<keyword evidence="6" id="KW-0645">Protease</keyword>
<name>A0A0G1FUA2_9BACT</name>
<feature type="domain" description="Penicillin-binding protein transpeptidase" evidence="17">
    <location>
        <begin position="300"/>
        <end position="585"/>
    </location>
</feature>
<dbReference type="InterPro" id="IPR001264">
    <property type="entry name" value="Glyco_trans_51"/>
</dbReference>
<evidence type="ECO:0000256" key="16">
    <source>
        <dbReference type="ARBA" id="ARBA00049902"/>
    </source>
</evidence>
<evidence type="ECO:0000256" key="12">
    <source>
        <dbReference type="ARBA" id="ARBA00023136"/>
    </source>
</evidence>
<keyword evidence="4" id="KW-1003">Cell membrane</keyword>
<feature type="domain" description="Glycosyl transferase family 51" evidence="18">
    <location>
        <begin position="36"/>
        <end position="210"/>
    </location>
</feature>
<comment type="caution">
    <text evidence="19">The sequence shown here is derived from an EMBL/GenBank/DDBJ whole genome shotgun (WGS) entry which is preliminary data.</text>
</comment>
<evidence type="ECO:0000256" key="4">
    <source>
        <dbReference type="ARBA" id="ARBA00022475"/>
    </source>
</evidence>
<comment type="catalytic activity">
    <reaction evidence="15">
        <text>Preferential cleavage: (Ac)2-L-Lys-D-Ala-|-D-Ala. Also transpeptidation of peptidyl-alanyl moieties that are N-acyl substituents of D-alanine.</text>
        <dbReference type="EC" id="3.4.16.4"/>
    </reaction>
</comment>
<dbReference type="GO" id="GO:0008955">
    <property type="term" value="F:peptidoglycan glycosyltransferase activity"/>
    <property type="evidence" value="ECO:0007669"/>
    <property type="project" value="UniProtKB-EC"/>
</dbReference>
<evidence type="ECO:0000256" key="10">
    <source>
        <dbReference type="ARBA" id="ARBA00022960"/>
    </source>
</evidence>
<evidence type="ECO:0000256" key="6">
    <source>
        <dbReference type="ARBA" id="ARBA00022670"/>
    </source>
</evidence>
<dbReference type="SUPFAM" id="SSF56601">
    <property type="entry name" value="beta-lactamase/transpeptidase-like"/>
    <property type="match status" value="1"/>
</dbReference>
<gene>
    <name evidence="19" type="ORF">UV66_C0004G0010</name>
</gene>
<dbReference type="GO" id="GO:0005886">
    <property type="term" value="C:plasma membrane"/>
    <property type="evidence" value="ECO:0007669"/>
    <property type="project" value="UniProtKB-SubCell"/>
</dbReference>
<dbReference type="AlphaFoldDB" id="A0A0G1FUA2"/>
<dbReference type="SUPFAM" id="SSF53955">
    <property type="entry name" value="Lysozyme-like"/>
    <property type="match status" value="1"/>
</dbReference>
<dbReference type="Pfam" id="PF17957">
    <property type="entry name" value="Big_7"/>
    <property type="match status" value="1"/>
</dbReference>
<organism evidence="19 20">
    <name type="scientific">Candidatus Woesebacteria bacterium GW2011_GWA1_43_12</name>
    <dbReference type="NCBI Taxonomy" id="1618557"/>
    <lineage>
        <taxon>Bacteria</taxon>
        <taxon>Candidatus Woeseibacteriota</taxon>
    </lineage>
</organism>
<evidence type="ECO:0000256" key="3">
    <source>
        <dbReference type="ARBA" id="ARBA00007739"/>
    </source>
</evidence>
<dbReference type="Proteomes" id="UP000034669">
    <property type="component" value="Unassembled WGS sequence"/>
</dbReference>
<evidence type="ECO:0000256" key="8">
    <source>
        <dbReference type="ARBA" id="ARBA00022679"/>
    </source>
</evidence>
<comment type="subcellular location">
    <subcellularLocation>
        <location evidence="1">Cell membrane</location>
    </subcellularLocation>
</comment>
<evidence type="ECO:0000256" key="15">
    <source>
        <dbReference type="ARBA" id="ARBA00034000"/>
    </source>
</evidence>
<evidence type="ECO:0000256" key="2">
    <source>
        <dbReference type="ARBA" id="ARBA00007090"/>
    </source>
</evidence>
<dbReference type="InterPro" id="IPR012338">
    <property type="entry name" value="Beta-lactam/transpept-like"/>
</dbReference>
<keyword evidence="8" id="KW-0808">Transferase</keyword>
<keyword evidence="13" id="KW-0511">Multifunctional enzyme</keyword>
<evidence type="ECO:0000256" key="5">
    <source>
        <dbReference type="ARBA" id="ARBA00022645"/>
    </source>
</evidence>
<dbReference type="PATRIC" id="fig|1618557.3.peg.684"/>
<keyword evidence="11" id="KW-0573">Peptidoglycan synthesis</keyword>
<keyword evidence="5" id="KW-0121">Carboxypeptidase</keyword>
<dbReference type="GO" id="GO:0008658">
    <property type="term" value="F:penicillin binding"/>
    <property type="evidence" value="ECO:0007669"/>
    <property type="project" value="InterPro"/>
</dbReference>
<dbReference type="PANTHER" id="PTHR32282:SF11">
    <property type="entry name" value="PENICILLIN-BINDING PROTEIN 1B"/>
    <property type="match status" value="1"/>
</dbReference>
<evidence type="ECO:0000313" key="19">
    <source>
        <dbReference type="EMBL" id="KKS90368.1"/>
    </source>
</evidence>
<dbReference type="FunFam" id="1.10.3810.10:FF:000001">
    <property type="entry name" value="Penicillin-binding protein 1A"/>
    <property type="match status" value="1"/>
</dbReference>
<dbReference type="PANTHER" id="PTHR32282">
    <property type="entry name" value="BINDING PROTEIN TRANSPEPTIDASE, PUTATIVE-RELATED"/>
    <property type="match status" value="1"/>
</dbReference>
<evidence type="ECO:0000256" key="11">
    <source>
        <dbReference type="ARBA" id="ARBA00022984"/>
    </source>
</evidence>
<dbReference type="GO" id="GO:0030288">
    <property type="term" value="C:outer membrane-bounded periplasmic space"/>
    <property type="evidence" value="ECO:0007669"/>
    <property type="project" value="TreeGrafter"/>
</dbReference>
<evidence type="ECO:0000256" key="7">
    <source>
        <dbReference type="ARBA" id="ARBA00022676"/>
    </source>
</evidence>
<dbReference type="InterPro" id="IPR023346">
    <property type="entry name" value="Lysozyme-like_dom_sf"/>
</dbReference>
<dbReference type="EMBL" id="LCFI01000004">
    <property type="protein sequence ID" value="KKS90368.1"/>
    <property type="molecule type" value="Genomic_DNA"/>
</dbReference>
<dbReference type="Pfam" id="PF00905">
    <property type="entry name" value="Transpeptidase"/>
    <property type="match status" value="1"/>
</dbReference>
<comment type="similarity">
    <text evidence="3">In the N-terminal section; belongs to the glycosyltransferase 51 family.</text>
</comment>
<dbReference type="InterPro" id="IPR001460">
    <property type="entry name" value="PCN-bd_Tpept"/>
</dbReference>
<evidence type="ECO:0000256" key="1">
    <source>
        <dbReference type="ARBA" id="ARBA00004236"/>
    </source>
</evidence>
<comment type="catalytic activity">
    <reaction evidence="16">
        <text>[GlcNAc-(1-&gt;4)-Mur2Ac(oyl-L-Ala-gamma-D-Glu-L-Lys-D-Ala-D-Ala)](n)-di-trans,octa-cis-undecaprenyl diphosphate + beta-D-GlcNAc-(1-&gt;4)-Mur2Ac(oyl-L-Ala-gamma-D-Glu-L-Lys-D-Ala-D-Ala)-di-trans,octa-cis-undecaprenyl diphosphate = [GlcNAc-(1-&gt;4)-Mur2Ac(oyl-L-Ala-gamma-D-Glu-L-Lys-D-Ala-D-Ala)](n+1)-di-trans,octa-cis-undecaprenyl diphosphate + di-trans,octa-cis-undecaprenyl diphosphate + H(+)</text>
        <dbReference type="Rhea" id="RHEA:23708"/>
        <dbReference type="Rhea" id="RHEA-COMP:9602"/>
        <dbReference type="Rhea" id="RHEA-COMP:9603"/>
        <dbReference type="ChEBI" id="CHEBI:15378"/>
        <dbReference type="ChEBI" id="CHEBI:58405"/>
        <dbReference type="ChEBI" id="CHEBI:60033"/>
        <dbReference type="ChEBI" id="CHEBI:78435"/>
        <dbReference type="EC" id="2.4.99.28"/>
    </reaction>
</comment>
<dbReference type="InterPro" id="IPR050396">
    <property type="entry name" value="Glycosyltr_51/Transpeptidase"/>
</dbReference>
<dbReference type="InterPro" id="IPR036950">
    <property type="entry name" value="PBP_transglycosylase"/>
</dbReference>
<evidence type="ECO:0000259" key="17">
    <source>
        <dbReference type="Pfam" id="PF00905"/>
    </source>
</evidence>
<evidence type="ECO:0000259" key="18">
    <source>
        <dbReference type="Pfam" id="PF00912"/>
    </source>
</evidence>
<dbReference type="Pfam" id="PF00912">
    <property type="entry name" value="Transgly"/>
    <property type="match status" value="1"/>
</dbReference>
<dbReference type="GO" id="GO:0071555">
    <property type="term" value="P:cell wall organization"/>
    <property type="evidence" value="ECO:0007669"/>
    <property type="project" value="UniProtKB-KW"/>
</dbReference>
<dbReference type="GO" id="GO:0006508">
    <property type="term" value="P:proteolysis"/>
    <property type="evidence" value="ECO:0007669"/>
    <property type="project" value="UniProtKB-KW"/>
</dbReference>
<dbReference type="Gene3D" id="3.40.710.10">
    <property type="entry name" value="DD-peptidase/beta-lactamase superfamily"/>
    <property type="match status" value="1"/>
</dbReference>
<keyword evidence="7" id="KW-0328">Glycosyltransferase</keyword>
<keyword evidence="14" id="KW-0961">Cell wall biogenesis/degradation</keyword>